<feature type="domain" description="N-acetyltransferase" evidence="3">
    <location>
        <begin position="7"/>
        <end position="152"/>
    </location>
</feature>
<dbReference type="PROSITE" id="PS51186">
    <property type="entry name" value="GNAT"/>
    <property type="match status" value="1"/>
</dbReference>
<dbReference type="PANTHER" id="PTHR43877:SF1">
    <property type="entry name" value="ACETYLTRANSFERASE"/>
    <property type="match status" value="1"/>
</dbReference>
<keyword evidence="2" id="KW-0012">Acyltransferase</keyword>
<dbReference type="InterPro" id="IPR000182">
    <property type="entry name" value="GNAT_dom"/>
</dbReference>
<accession>A0A919DD86</accession>
<name>A0A919DD86_9GAMM</name>
<dbReference type="Pfam" id="PF00583">
    <property type="entry name" value="Acetyltransf_1"/>
    <property type="match status" value="1"/>
</dbReference>
<dbReference type="AlphaFoldDB" id="A0A919DD86"/>
<reference evidence="4" key="2">
    <citation type="submission" date="2020-09" db="EMBL/GenBank/DDBJ databases">
        <authorList>
            <person name="Sun Q."/>
            <person name="Kim S."/>
        </authorList>
    </citation>
    <scope>NUCLEOTIDE SEQUENCE</scope>
    <source>
        <strain evidence="4">KCTC 32020</strain>
    </source>
</reference>
<dbReference type="RefSeq" id="WP_229814910.1">
    <property type="nucleotide sequence ID" value="NZ_BNCF01000007.1"/>
</dbReference>
<dbReference type="CDD" id="cd04301">
    <property type="entry name" value="NAT_SF"/>
    <property type="match status" value="1"/>
</dbReference>
<dbReference type="InterPro" id="IPR016181">
    <property type="entry name" value="Acyl_CoA_acyltransferase"/>
</dbReference>
<reference evidence="4" key="1">
    <citation type="journal article" date="2014" name="Int. J. Syst. Evol. Microbiol.">
        <title>Complete genome sequence of Corynebacterium casei LMG S-19264T (=DSM 44701T), isolated from a smear-ripened cheese.</title>
        <authorList>
            <consortium name="US DOE Joint Genome Institute (JGI-PGF)"/>
            <person name="Walter F."/>
            <person name="Albersmeier A."/>
            <person name="Kalinowski J."/>
            <person name="Ruckert C."/>
        </authorList>
    </citation>
    <scope>NUCLEOTIDE SEQUENCE</scope>
    <source>
        <strain evidence="4">KCTC 32020</strain>
    </source>
</reference>
<protein>
    <recommendedName>
        <fullName evidence="3">N-acetyltransferase domain-containing protein</fullName>
    </recommendedName>
</protein>
<keyword evidence="1" id="KW-0808">Transferase</keyword>
<keyword evidence="5" id="KW-1185">Reference proteome</keyword>
<sequence length="308" mass="34199">MTCDLHVAIVDYADAAASLHAVRDAVFLREQGVPGELERDALDPLCRHALALDPDGHPVGTGRLVPPFLADPDRAEARIGRMAVLRPWRGRGVGDALLRALVGEARARGWRRLMLHAQAPVIDFYARHGFLPEGPRFMEAGIEHRTMRLTLDTAMSVETRDGALAAWLAVLASARRELAVYSRDLDPGQLDQPPVLTALRRFAMRGGHARILLQDPAAAQNALAPLIGLAQRRPSAFEFRAVEDPTDRGYPSAYVASDRGGWFFRPLGHRHEGELRLDDEVRARQLRLAFEPVWERARPCTEFRALGL</sequence>
<dbReference type="GO" id="GO:0016747">
    <property type="term" value="F:acyltransferase activity, transferring groups other than amino-acyl groups"/>
    <property type="evidence" value="ECO:0007669"/>
    <property type="project" value="InterPro"/>
</dbReference>
<evidence type="ECO:0000259" key="3">
    <source>
        <dbReference type="PROSITE" id="PS51186"/>
    </source>
</evidence>
<dbReference type="InterPro" id="IPR050832">
    <property type="entry name" value="Bact_Acetyltransf"/>
</dbReference>
<dbReference type="SUPFAM" id="SSF56024">
    <property type="entry name" value="Phospholipase D/nuclease"/>
    <property type="match status" value="1"/>
</dbReference>
<evidence type="ECO:0000256" key="1">
    <source>
        <dbReference type="ARBA" id="ARBA00022679"/>
    </source>
</evidence>
<dbReference type="Proteomes" id="UP000636453">
    <property type="component" value="Unassembled WGS sequence"/>
</dbReference>
<dbReference type="SUPFAM" id="SSF55729">
    <property type="entry name" value="Acyl-CoA N-acyltransferases (Nat)"/>
    <property type="match status" value="1"/>
</dbReference>
<comment type="caution">
    <text evidence="4">The sequence shown here is derived from an EMBL/GenBank/DDBJ whole genome shotgun (WGS) entry which is preliminary data.</text>
</comment>
<evidence type="ECO:0000313" key="4">
    <source>
        <dbReference type="EMBL" id="GHE34639.1"/>
    </source>
</evidence>
<dbReference type="Pfam" id="PF25559">
    <property type="entry name" value="DUF7931"/>
    <property type="match status" value="1"/>
</dbReference>
<evidence type="ECO:0000256" key="2">
    <source>
        <dbReference type="ARBA" id="ARBA00023315"/>
    </source>
</evidence>
<evidence type="ECO:0000313" key="5">
    <source>
        <dbReference type="Proteomes" id="UP000636453"/>
    </source>
</evidence>
<dbReference type="InterPro" id="IPR057691">
    <property type="entry name" value="DUF7931"/>
</dbReference>
<gene>
    <name evidence="4" type="ORF">GCM10007167_16100</name>
</gene>
<organism evidence="4 5">
    <name type="scientific">Vulcaniibacterium thermophilum</name>
    <dbReference type="NCBI Taxonomy" id="1169913"/>
    <lineage>
        <taxon>Bacteria</taxon>
        <taxon>Pseudomonadati</taxon>
        <taxon>Pseudomonadota</taxon>
        <taxon>Gammaproteobacteria</taxon>
        <taxon>Lysobacterales</taxon>
        <taxon>Lysobacteraceae</taxon>
        <taxon>Vulcaniibacterium</taxon>
    </lineage>
</organism>
<dbReference type="Gene3D" id="3.40.630.30">
    <property type="match status" value="1"/>
</dbReference>
<dbReference type="EMBL" id="BNCF01000007">
    <property type="protein sequence ID" value="GHE34639.1"/>
    <property type="molecule type" value="Genomic_DNA"/>
</dbReference>
<proteinExistence type="predicted"/>
<dbReference type="PANTHER" id="PTHR43877">
    <property type="entry name" value="AMINOALKYLPHOSPHONATE N-ACETYLTRANSFERASE-RELATED-RELATED"/>
    <property type="match status" value="1"/>
</dbReference>